<keyword evidence="7 9" id="KW-0472">Membrane</keyword>
<dbReference type="HOGENOM" id="CLU_034705_1_0_1"/>
<feature type="transmembrane region" description="Helical" evidence="9">
    <location>
        <begin position="30"/>
        <end position="49"/>
    </location>
</feature>
<evidence type="ECO:0000256" key="2">
    <source>
        <dbReference type="ARBA" id="ARBA00004457"/>
    </source>
</evidence>
<evidence type="ECO:0000256" key="7">
    <source>
        <dbReference type="ARBA" id="ARBA00023136"/>
    </source>
</evidence>
<dbReference type="Pfam" id="PF07970">
    <property type="entry name" value="COPIIcoated_ERV"/>
    <property type="match status" value="1"/>
</dbReference>
<dbReference type="GeneID" id="100187059"/>
<evidence type="ECO:0000256" key="1">
    <source>
        <dbReference type="ARBA" id="ARBA00004257"/>
    </source>
</evidence>
<evidence type="ECO:0000256" key="4">
    <source>
        <dbReference type="ARBA" id="ARBA00022692"/>
    </source>
</evidence>
<protein>
    <recommendedName>
        <fullName evidence="8">Endoplasmic reticulum-Golgi intermediate compartment protein 3</fullName>
    </recommendedName>
</protein>
<evidence type="ECO:0000256" key="3">
    <source>
        <dbReference type="ARBA" id="ARBA00005648"/>
    </source>
</evidence>
<dbReference type="AlphaFoldDB" id="F6YGL5"/>
<dbReference type="InterPro" id="IPR045888">
    <property type="entry name" value="Erv"/>
</dbReference>
<dbReference type="OrthoDB" id="270930at2759"/>
<organism evidence="12 13">
    <name type="scientific">Ciona intestinalis</name>
    <name type="common">Transparent sea squirt</name>
    <name type="synonym">Ascidia intestinalis</name>
    <dbReference type="NCBI Taxonomy" id="7719"/>
    <lineage>
        <taxon>Eukaryota</taxon>
        <taxon>Metazoa</taxon>
        <taxon>Chordata</taxon>
        <taxon>Tunicata</taxon>
        <taxon>Ascidiacea</taxon>
        <taxon>Phlebobranchia</taxon>
        <taxon>Cionidae</taxon>
        <taxon>Ciona</taxon>
    </lineage>
</organism>
<keyword evidence="13" id="KW-1185">Reference proteome</keyword>
<evidence type="ECO:0000259" key="10">
    <source>
        <dbReference type="Pfam" id="PF07970"/>
    </source>
</evidence>
<reference evidence="12" key="3">
    <citation type="submission" date="2025-08" db="UniProtKB">
        <authorList>
            <consortium name="Ensembl"/>
        </authorList>
    </citation>
    <scope>IDENTIFICATION</scope>
</reference>
<name>F6YGL5_CIOIN</name>
<dbReference type="GO" id="GO:0006888">
    <property type="term" value="P:endoplasmic reticulum to Golgi vesicle-mediated transport"/>
    <property type="evidence" value="ECO:0000318"/>
    <property type="project" value="GO_Central"/>
</dbReference>
<evidence type="ECO:0000313" key="13">
    <source>
        <dbReference type="Proteomes" id="UP000008144"/>
    </source>
</evidence>
<dbReference type="GO" id="GO:0006890">
    <property type="term" value="P:retrograde vesicle-mediated transport, Golgi to endoplasmic reticulum"/>
    <property type="evidence" value="ECO:0000318"/>
    <property type="project" value="GO_Central"/>
</dbReference>
<accession>A0A1W3JS41</accession>
<keyword evidence="6 9" id="KW-1133">Transmembrane helix</keyword>
<dbReference type="Pfam" id="PF13850">
    <property type="entry name" value="ERGIC_N"/>
    <property type="match status" value="1"/>
</dbReference>
<dbReference type="GO" id="GO:0005789">
    <property type="term" value="C:endoplasmic reticulum membrane"/>
    <property type="evidence" value="ECO:0000318"/>
    <property type="project" value="GO_Central"/>
</dbReference>
<evidence type="ECO:0000313" key="12">
    <source>
        <dbReference type="Ensembl" id="ENSCINP00000008723.3"/>
    </source>
</evidence>
<dbReference type="GO" id="GO:0033116">
    <property type="term" value="C:endoplasmic reticulum-Golgi intermediate compartment membrane"/>
    <property type="evidence" value="ECO:0007669"/>
    <property type="project" value="UniProtKB-SubCell"/>
</dbReference>
<dbReference type="Proteomes" id="UP000008144">
    <property type="component" value="Chromosome 12"/>
</dbReference>
<evidence type="ECO:0000259" key="11">
    <source>
        <dbReference type="Pfam" id="PF13850"/>
    </source>
</evidence>
<feature type="domain" description="Endoplasmic reticulum vesicle transporter N-terminal" evidence="11">
    <location>
        <begin position="13"/>
        <end position="102"/>
    </location>
</feature>
<evidence type="ECO:0000256" key="8">
    <source>
        <dbReference type="ARBA" id="ARBA00040493"/>
    </source>
</evidence>
<evidence type="ECO:0000256" key="6">
    <source>
        <dbReference type="ARBA" id="ARBA00022989"/>
    </source>
</evidence>
<sequence>MASSMWSQFSSKVKDFDAYPKTLEDFRIKTISGATVTLISGTIMLLLFLSELKYYLTTEVNSELFVDMSRGNKLSINMNVTFPLVPCEFLSLDMIDVSGQRDIDVQHTLVKQPLNSDGSWVAEAAEKVDLVGTKPVLNATEPPPADYCGSCFGAETKDMTCCNTCSDIKEAYRRKGWAFPRDGSITPCIGEDDDKEPVGSGCYLHGHLEVNRVAGNFHISPGKSYEVGHMHVHDMARMGKYKESNVSHVFNHLSFGSTYPGQVHPLDNLEVIASESSVAFQYYVKIVPTTYEKLSGDTFHTNQFSVTRHQKRNKDSRESLPGMFVSYELSPMMVRYVERRRSFVHFLTSVCAIIGGIFTVAGLFDSFIYHGSKALQKKIELGKAF</sequence>
<comment type="subcellular location">
    <subcellularLocation>
        <location evidence="2">Endoplasmic reticulum-Golgi intermediate compartment membrane</location>
        <topology evidence="2">Multi-pass membrane protein</topology>
    </subcellularLocation>
    <subcellularLocation>
        <location evidence="1">Golgi apparatus</location>
        <location evidence="1">cis-Golgi network membrane</location>
        <topology evidence="1">Multi-pass membrane protein</topology>
    </subcellularLocation>
</comment>
<feature type="transmembrane region" description="Helical" evidence="9">
    <location>
        <begin position="343"/>
        <end position="364"/>
    </location>
</feature>
<dbReference type="InterPro" id="IPR039542">
    <property type="entry name" value="Erv_N"/>
</dbReference>
<reference evidence="13" key="1">
    <citation type="journal article" date="2002" name="Science">
        <title>The draft genome of Ciona intestinalis: insights into chordate and vertebrate origins.</title>
        <authorList>
            <person name="Dehal P."/>
            <person name="Satou Y."/>
            <person name="Campbell R.K."/>
            <person name="Chapman J."/>
            <person name="Degnan B."/>
            <person name="De Tomaso A."/>
            <person name="Davidson B."/>
            <person name="Di Gregorio A."/>
            <person name="Gelpke M."/>
            <person name="Goodstein D.M."/>
            <person name="Harafuji N."/>
            <person name="Hastings K.E."/>
            <person name="Ho I."/>
            <person name="Hotta K."/>
            <person name="Huang W."/>
            <person name="Kawashima T."/>
            <person name="Lemaire P."/>
            <person name="Martinez D."/>
            <person name="Meinertzhagen I.A."/>
            <person name="Necula S."/>
            <person name="Nonaka M."/>
            <person name="Putnam N."/>
            <person name="Rash S."/>
            <person name="Saiga H."/>
            <person name="Satake M."/>
            <person name="Terry A."/>
            <person name="Yamada L."/>
            <person name="Wang H.G."/>
            <person name="Awazu S."/>
            <person name="Azumi K."/>
            <person name="Boore J."/>
            <person name="Branno M."/>
            <person name="Chin-Bow S."/>
            <person name="DeSantis R."/>
            <person name="Doyle S."/>
            <person name="Francino P."/>
            <person name="Keys D.N."/>
            <person name="Haga S."/>
            <person name="Hayashi H."/>
            <person name="Hino K."/>
            <person name="Imai K.S."/>
            <person name="Inaba K."/>
            <person name="Kano S."/>
            <person name="Kobayashi K."/>
            <person name="Kobayashi M."/>
            <person name="Lee B.I."/>
            <person name="Makabe K.W."/>
            <person name="Manohar C."/>
            <person name="Matassi G."/>
            <person name="Medina M."/>
            <person name="Mochizuki Y."/>
            <person name="Mount S."/>
            <person name="Morishita T."/>
            <person name="Miura S."/>
            <person name="Nakayama A."/>
            <person name="Nishizaka S."/>
            <person name="Nomoto H."/>
            <person name="Ohta F."/>
            <person name="Oishi K."/>
            <person name="Rigoutsos I."/>
            <person name="Sano M."/>
            <person name="Sasaki A."/>
            <person name="Sasakura Y."/>
            <person name="Shoguchi E."/>
            <person name="Shin-i T."/>
            <person name="Spagnuolo A."/>
            <person name="Stainier D."/>
            <person name="Suzuki M.M."/>
            <person name="Tassy O."/>
            <person name="Takatori N."/>
            <person name="Tokuoka M."/>
            <person name="Yagi K."/>
            <person name="Yoshizaki F."/>
            <person name="Wada S."/>
            <person name="Zhang C."/>
            <person name="Hyatt P.D."/>
            <person name="Larimer F."/>
            <person name="Detter C."/>
            <person name="Doggett N."/>
            <person name="Glavina T."/>
            <person name="Hawkins T."/>
            <person name="Richardson P."/>
            <person name="Lucas S."/>
            <person name="Kohara Y."/>
            <person name="Levine M."/>
            <person name="Satoh N."/>
            <person name="Rokhsar D.S."/>
        </authorList>
    </citation>
    <scope>NUCLEOTIDE SEQUENCE [LARGE SCALE GENOMIC DNA]</scope>
</reference>
<dbReference type="RefSeq" id="XP_009860519.1">
    <property type="nucleotide sequence ID" value="XM_009862217.3"/>
</dbReference>
<dbReference type="PANTHER" id="PTHR10984">
    <property type="entry name" value="ENDOPLASMIC RETICULUM-GOLGI INTERMEDIATE COMPARTMENT PROTEIN"/>
    <property type="match status" value="1"/>
</dbReference>
<dbReference type="GO" id="GO:0000139">
    <property type="term" value="C:Golgi membrane"/>
    <property type="evidence" value="ECO:0000318"/>
    <property type="project" value="GO_Central"/>
</dbReference>
<feature type="domain" description="Endoplasmic reticulum vesicle transporter C-terminal" evidence="10">
    <location>
        <begin position="151"/>
        <end position="365"/>
    </location>
</feature>
<reference evidence="12" key="4">
    <citation type="submission" date="2025-09" db="UniProtKB">
        <authorList>
            <consortium name="Ensembl"/>
        </authorList>
    </citation>
    <scope>IDENTIFICATION</scope>
</reference>
<keyword evidence="5" id="KW-0813">Transport</keyword>
<dbReference type="GO" id="GO:0030134">
    <property type="term" value="C:COPII-coated ER to Golgi transport vesicle"/>
    <property type="evidence" value="ECO:0000318"/>
    <property type="project" value="GO_Central"/>
</dbReference>
<dbReference type="InParanoid" id="F6YGL5"/>
<dbReference type="InterPro" id="IPR012936">
    <property type="entry name" value="Erv_C"/>
</dbReference>
<proteinExistence type="inferred from homology"/>
<reference evidence="12" key="2">
    <citation type="journal article" date="2008" name="Genome Biol.">
        <title>Improved genome assembly and evidence-based global gene model set for the chordate Ciona intestinalis: new insight into intron and operon populations.</title>
        <authorList>
            <person name="Satou Y."/>
            <person name="Mineta K."/>
            <person name="Ogasawara M."/>
            <person name="Sasakura Y."/>
            <person name="Shoguchi E."/>
            <person name="Ueno K."/>
            <person name="Yamada L."/>
            <person name="Matsumoto J."/>
            <person name="Wasserscheid J."/>
            <person name="Dewar K."/>
            <person name="Wiley G.B."/>
            <person name="Macmil S.L."/>
            <person name="Roe B.A."/>
            <person name="Zeller R.W."/>
            <person name="Hastings K.E."/>
            <person name="Lemaire P."/>
            <person name="Lindquist E."/>
            <person name="Endo T."/>
            <person name="Hotta K."/>
            <person name="Inaba K."/>
        </authorList>
    </citation>
    <scope>NUCLEOTIDE SEQUENCE [LARGE SCALE GENOMIC DNA]</scope>
    <source>
        <strain evidence="12">wild type</strain>
    </source>
</reference>
<dbReference type="OMA" id="QRHEGCR"/>
<dbReference type="STRING" id="7719.ENSCINP00000008723"/>
<evidence type="ECO:0000256" key="5">
    <source>
        <dbReference type="ARBA" id="ARBA00022892"/>
    </source>
</evidence>
<dbReference type="PANTHER" id="PTHR10984:SF25">
    <property type="entry name" value="ENDOPLASMIC RETICULUM-GOLGI INTERMEDIATE COMPARTMENT PROTEIN 3"/>
    <property type="match status" value="1"/>
</dbReference>
<keyword evidence="4 9" id="KW-0812">Transmembrane</keyword>
<keyword evidence="5" id="KW-0931">ER-Golgi transport</keyword>
<dbReference type="KEGG" id="cin:100187059"/>
<gene>
    <name evidence="12" type="primary">LOC100187059</name>
</gene>
<evidence type="ECO:0000256" key="9">
    <source>
        <dbReference type="SAM" id="Phobius"/>
    </source>
</evidence>
<dbReference type="GeneTree" id="ENSGT00530000063113"/>
<dbReference type="EMBL" id="EAAA01001026">
    <property type="status" value="NOT_ANNOTATED_CDS"/>
    <property type="molecule type" value="Genomic_DNA"/>
</dbReference>
<dbReference type="FunCoup" id="F6YGL5">
    <property type="interactions" value="1027"/>
</dbReference>
<accession>F6YGL5</accession>
<comment type="similarity">
    <text evidence="3">Belongs to the ERGIC family.</text>
</comment>
<dbReference type="Ensembl" id="ENSCINT00000008723.3">
    <property type="protein sequence ID" value="ENSCINP00000008723.3"/>
    <property type="gene ID" value="ENSCING00000004225.3"/>
</dbReference>
<dbReference type="GO" id="GO:0005783">
    <property type="term" value="C:endoplasmic reticulum"/>
    <property type="evidence" value="ECO:0000318"/>
    <property type="project" value="GO_Central"/>
</dbReference>